<feature type="transmembrane region" description="Helical" evidence="11">
    <location>
        <begin position="845"/>
        <end position="869"/>
    </location>
</feature>
<dbReference type="Proteomes" id="UP001363151">
    <property type="component" value="Unassembled WGS sequence"/>
</dbReference>
<feature type="transmembrane region" description="Helical" evidence="11">
    <location>
        <begin position="63"/>
        <end position="87"/>
    </location>
</feature>
<protein>
    <submittedName>
        <fullName evidence="13">ABC transporter</fullName>
    </submittedName>
</protein>
<keyword evidence="14" id="KW-1185">Reference proteome</keyword>
<evidence type="ECO:0000256" key="1">
    <source>
        <dbReference type="ARBA" id="ARBA00004141"/>
    </source>
</evidence>
<keyword evidence="7" id="KW-0067">ATP-binding</keyword>
<evidence type="ECO:0000259" key="12">
    <source>
        <dbReference type="PROSITE" id="PS50893"/>
    </source>
</evidence>
<comment type="similarity">
    <text evidence="2">Belongs to the ABC transporter superfamily. ABCA family.</text>
</comment>
<comment type="subcellular location">
    <subcellularLocation>
        <location evidence="1">Membrane</location>
        <topology evidence="1">Multi-pass membrane protein</topology>
    </subcellularLocation>
</comment>
<feature type="transmembrane region" description="Helical" evidence="11">
    <location>
        <begin position="738"/>
        <end position="758"/>
    </location>
</feature>
<keyword evidence="8 11" id="KW-1133">Transmembrane helix</keyword>
<keyword evidence="3" id="KW-0813">Transport</keyword>
<dbReference type="SMART" id="SM00382">
    <property type="entry name" value="AAA"/>
    <property type="match status" value="2"/>
</dbReference>
<dbReference type="InterPro" id="IPR003439">
    <property type="entry name" value="ABC_transporter-like_ATP-bd"/>
</dbReference>
<keyword evidence="4 11" id="KW-0812">Transmembrane</keyword>
<dbReference type="PANTHER" id="PTHR19229:SF36">
    <property type="entry name" value="ATP-BINDING CASSETTE SUB-FAMILY A MEMBER 2"/>
    <property type="match status" value="1"/>
</dbReference>
<dbReference type="InterPro" id="IPR026082">
    <property type="entry name" value="ABCA"/>
</dbReference>
<evidence type="ECO:0000313" key="14">
    <source>
        <dbReference type="Proteomes" id="UP001363151"/>
    </source>
</evidence>
<evidence type="ECO:0000256" key="7">
    <source>
        <dbReference type="ARBA" id="ARBA00022840"/>
    </source>
</evidence>
<accession>A0ABR1FUT0</accession>
<evidence type="ECO:0000256" key="5">
    <source>
        <dbReference type="ARBA" id="ARBA00022737"/>
    </source>
</evidence>
<dbReference type="InterPro" id="IPR013525">
    <property type="entry name" value="ABC2_TM"/>
</dbReference>
<evidence type="ECO:0000256" key="3">
    <source>
        <dbReference type="ARBA" id="ARBA00022448"/>
    </source>
</evidence>
<feature type="domain" description="ABC transporter" evidence="12">
    <location>
        <begin position="1001"/>
        <end position="1234"/>
    </location>
</feature>
<keyword evidence="5" id="KW-0677">Repeat</keyword>
<evidence type="ECO:0000313" key="13">
    <source>
        <dbReference type="EMBL" id="KAK7238982.1"/>
    </source>
</evidence>
<dbReference type="SUPFAM" id="SSF52540">
    <property type="entry name" value="P-loop containing nucleoside triphosphate hydrolases"/>
    <property type="match status" value="2"/>
</dbReference>
<evidence type="ECO:0000256" key="8">
    <source>
        <dbReference type="ARBA" id="ARBA00022989"/>
    </source>
</evidence>
<feature type="transmembrane region" description="Helical" evidence="11">
    <location>
        <begin position="145"/>
        <end position="164"/>
    </location>
</feature>
<evidence type="ECO:0000256" key="9">
    <source>
        <dbReference type="ARBA" id="ARBA00023136"/>
    </source>
</evidence>
<feature type="transmembrane region" description="Helical" evidence="11">
    <location>
        <begin position="176"/>
        <end position="194"/>
    </location>
</feature>
<name>A0ABR1FUT0_AURAN</name>
<dbReference type="Pfam" id="PF12698">
    <property type="entry name" value="ABC2_membrane_3"/>
    <property type="match status" value="1"/>
</dbReference>
<proteinExistence type="inferred from homology"/>
<evidence type="ECO:0000256" key="10">
    <source>
        <dbReference type="SAM" id="MobiDB-lite"/>
    </source>
</evidence>
<dbReference type="CDD" id="cd03263">
    <property type="entry name" value="ABC_subfamily_A"/>
    <property type="match status" value="2"/>
</dbReference>
<dbReference type="PROSITE" id="PS50893">
    <property type="entry name" value="ABC_TRANSPORTER_2"/>
    <property type="match status" value="2"/>
</dbReference>
<organism evidence="13 14">
    <name type="scientific">Aureococcus anophagefferens</name>
    <name type="common">Harmful bloom alga</name>
    <dbReference type="NCBI Taxonomy" id="44056"/>
    <lineage>
        <taxon>Eukaryota</taxon>
        <taxon>Sar</taxon>
        <taxon>Stramenopiles</taxon>
        <taxon>Ochrophyta</taxon>
        <taxon>Pelagophyceae</taxon>
        <taxon>Pelagomonadales</taxon>
        <taxon>Pelagomonadaceae</taxon>
        <taxon>Aureococcus</taxon>
    </lineage>
</organism>
<sequence length="1357" mass="147325">MEALPAPSRDSEAQLLAMLSKLWLIRRRDRAAALQIFGLPAFALSLCALVYEVFGRGLRHSTGYLELVVVPLFGVSAFGSSLATTLVAERSQGLLETMKIMSLSDGVYQIAHVFEALALGAVAAAEVAFLTVWLELCKQPQWGAVFHLFLAFYVAQTALALLVASTVEREQFAGQLMFFGQVVAAPLVFALAVVKMEDGHRDVKDHYVSPRVQRLACLHPTVALLVGLDAFRGPPTNERLRPPYRGLPEREIIRMLVIDALVYFVLARLVLALRSEYGSVAAFYGRAAALCRACFHGADDLALMEPLFASEHARPAPGALQDAKLTHGTPPSVVCRDLRKVYGGKAVVDDLSLDMYEGEIFSLLGHNGAGKSTTCGLLTGIVASDSKRDDGGAVVYGHGIRGGMTAVRQLAGFCPQHDCLFEKLSCYEHVVFFGRLKGRAQADAERAAADLLDRFRLGDRRSHLACELSGGMRRKLSTAIALCGGSKFALLDEPTAGMDALARRELWDLLAAVKRDRTVLLTTHYMDEADALGDRIGIMVSGVLRCCGTSQFLKQYYGAGYRVVCERDKGAAAPSLRKFDELLARKLGEGAKRLTEGAEAAHDDVIVATLPSTALPHFARFFDALESQKRKLEIASYGVAVSTLEDVFLKVDGQHARLDRDAARGASARALGSGRAYVPSPATQIYGLAKARLSVAKRSKADAFNALFPILGFFASFLCDKYEMFGKGDLNVANDFAAAYFISIAFMAYPAAIAARIIHERRVKLRSLLAVMGVDAPTYWVGNFVGDGALYGVVLAAMWAIMIGVAPQRWIRQGAMSYLLPVWGAFLIAYAYSLSFLFGTSPARAVVGIPGLNLLLTMLPQTIVLVAWVLAHKRFPKIFTKARVETGQFWLGAVTSPYTSFWIGFFQMGAGHFKKYVSKQTVYPTPRDIMVVLAVEGACHLLLVLYLDGRARLPVALPPHGNDLDPEEDDDVRAERQAVLATPDGPGGDEEAGAAPALVVRHLRKVFPAAKPGDADVVAVRNNCFRVRRGECFGLLGANGAGKSTTLNMIIRHTVPSAGDARIMGHSVLDDFDAAAKHLGVVDQHNTLWDSLSAQDHLELFAMLRGCPRGEARGLVDACLEDLELKPHAAKLSRDLSGGMKRKLCCAIALIGDPACVLLDEPSAGLDPVARRNLWNVLGATMSARGVVLTSHLMDEVTVLCDRISIMTKGTMRCLGTPQHLVDAYGRHYELTLVHTLDADPAKLDEFVHASFAKRSALDSVMQNRRTYLIDRDAVDVASAFRSLEKRKKALGVDEYAFNQPSLEQVFLKFAASARDDFLEAEPVTAKPHGNFGEDAGDAEAPAALTRGTSFSHKRGR</sequence>
<feature type="transmembrane region" description="Helical" evidence="11">
    <location>
        <begin position="818"/>
        <end position="839"/>
    </location>
</feature>
<feature type="transmembrane region" description="Helical" evidence="11">
    <location>
        <begin position="788"/>
        <end position="806"/>
    </location>
</feature>
<dbReference type="Pfam" id="PF00005">
    <property type="entry name" value="ABC_tran"/>
    <property type="match status" value="2"/>
</dbReference>
<dbReference type="Gene3D" id="3.40.50.300">
    <property type="entry name" value="P-loop containing nucleotide triphosphate hydrolases"/>
    <property type="match status" value="2"/>
</dbReference>
<feature type="transmembrane region" description="Helical" evidence="11">
    <location>
        <begin position="701"/>
        <end position="718"/>
    </location>
</feature>
<dbReference type="PANTHER" id="PTHR19229">
    <property type="entry name" value="ATP-BINDING CASSETTE TRANSPORTER SUBFAMILY A ABCA"/>
    <property type="match status" value="1"/>
</dbReference>
<gene>
    <name evidence="13" type="ORF">SO694_00026398</name>
</gene>
<comment type="caution">
    <text evidence="13">The sequence shown here is derived from an EMBL/GenBank/DDBJ whole genome shotgun (WGS) entry which is preliminary data.</text>
</comment>
<dbReference type="EMBL" id="JBBJCI010000227">
    <property type="protein sequence ID" value="KAK7238982.1"/>
    <property type="molecule type" value="Genomic_DNA"/>
</dbReference>
<feature type="transmembrane region" description="Helical" evidence="11">
    <location>
        <begin position="107"/>
        <end position="133"/>
    </location>
</feature>
<evidence type="ECO:0000256" key="11">
    <source>
        <dbReference type="SAM" id="Phobius"/>
    </source>
</evidence>
<feature type="transmembrane region" description="Helical" evidence="11">
    <location>
        <begin position="929"/>
        <end position="947"/>
    </location>
</feature>
<feature type="domain" description="ABC transporter" evidence="12">
    <location>
        <begin position="333"/>
        <end position="566"/>
    </location>
</feature>
<evidence type="ECO:0000256" key="6">
    <source>
        <dbReference type="ARBA" id="ARBA00022741"/>
    </source>
</evidence>
<reference evidence="13 14" key="1">
    <citation type="submission" date="2024-03" db="EMBL/GenBank/DDBJ databases">
        <title>Aureococcus anophagefferens CCMP1851 and Kratosvirus quantuckense: Draft genome of a second virus-susceptible host strain in the model system.</title>
        <authorList>
            <person name="Chase E."/>
            <person name="Truchon A.R."/>
            <person name="Schepens W."/>
            <person name="Wilhelm S.W."/>
        </authorList>
    </citation>
    <scope>NUCLEOTIDE SEQUENCE [LARGE SCALE GENOMIC DNA]</scope>
    <source>
        <strain evidence="13 14">CCMP1851</strain>
    </source>
</reference>
<evidence type="ECO:0000256" key="4">
    <source>
        <dbReference type="ARBA" id="ARBA00022692"/>
    </source>
</evidence>
<feature type="transmembrane region" description="Helical" evidence="11">
    <location>
        <begin position="32"/>
        <end position="51"/>
    </location>
</feature>
<dbReference type="InterPro" id="IPR003593">
    <property type="entry name" value="AAA+_ATPase"/>
</dbReference>
<feature type="transmembrane region" description="Helical" evidence="11">
    <location>
        <begin position="889"/>
        <end position="909"/>
    </location>
</feature>
<keyword evidence="6" id="KW-0547">Nucleotide-binding</keyword>
<feature type="transmembrane region" description="Helical" evidence="11">
    <location>
        <begin position="252"/>
        <end position="271"/>
    </location>
</feature>
<feature type="region of interest" description="Disordered" evidence="10">
    <location>
        <begin position="1324"/>
        <end position="1357"/>
    </location>
</feature>
<dbReference type="InterPro" id="IPR027417">
    <property type="entry name" value="P-loop_NTPase"/>
</dbReference>
<keyword evidence="9 11" id="KW-0472">Membrane</keyword>
<evidence type="ECO:0000256" key="2">
    <source>
        <dbReference type="ARBA" id="ARBA00008869"/>
    </source>
</evidence>